<name>A0ACC6UDY1_9BURK</name>
<comment type="caution">
    <text evidence="1">The sequence shown here is derived from an EMBL/GenBank/DDBJ whole genome shotgun (WGS) entry which is preliminary data.</text>
</comment>
<keyword evidence="1" id="KW-0808">Transferase</keyword>
<dbReference type="Proteomes" id="UP001558850">
    <property type="component" value="Unassembled WGS sequence"/>
</dbReference>
<sequence length="391" mass="42775">MNFSTTAESIRGSKNAALDEIARKRVFDGKRVTDFSKGELSISPPSEFLENAGRAIRSGLHGYTEAIGVRALREQLAAYVNDRYKIEASADEIAVTAGAKPALYGVMLSIINPGDEVVVLTPYWSTFPEQIMLARGIPKVVRCIEASGAIDLLALDESTTASTKAIVINSPNNPTGVVYSDSSVKEVIRIASRHGAFVIFDQSYYSLTFETDRTSSFRDLVCDYDRAVIVDSFSKCWALTGWRIGYVFAHPSLINLLKSIQTHTNSNPNSITQFALLWTLEGSGVGRYEMDLVAMLAKRRDRVATALSTISGMSFPRPAAGFFAFADSRCTNRSESTGQSADELCREMLNETGVLVVPGSAFGTSYGFRISYAGDEQQLDEGLNAMVEYFR</sequence>
<proteinExistence type="predicted"/>
<accession>A0ACC6UDY1</accession>
<organism evidence="1 2">
    <name type="scientific">Paraburkholderia phymatum</name>
    <dbReference type="NCBI Taxonomy" id="148447"/>
    <lineage>
        <taxon>Bacteria</taxon>
        <taxon>Pseudomonadati</taxon>
        <taxon>Pseudomonadota</taxon>
        <taxon>Betaproteobacteria</taxon>
        <taxon>Burkholderiales</taxon>
        <taxon>Burkholderiaceae</taxon>
        <taxon>Paraburkholderia</taxon>
    </lineage>
</organism>
<protein>
    <submittedName>
        <fullName evidence="1">Pyridoxal phosphate-dependent aminotransferase</fullName>
    </submittedName>
</protein>
<evidence type="ECO:0000313" key="1">
    <source>
        <dbReference type="EMBL" id="MEX3937762.1"/>
    </source>
</evidence>
<keyword evidence="1" id="KW-0032">Aminotransferase</keyword>
<dbReference type="EMBL" id="JBFRCH010000067">
    <property type="protein sequence ID" value="MEX3937762.1"/>
    <property type="molecule type" value="Genomic_DNA"/>
</dbReference>
<keyword evidence="2" id="KW-1185">Reference proteome</keyword>
<reference evidence="1" key="1">
    <citation type="submission" date="2024-07" db="EMBL/GenBank/DDBJ databases">
        <title>A survey of Mimosa microsymbionts across Brazilian biomes reveals a high diversity of Paraburkholderia nodulating endemic species, but also that Cupriavidus is common as a symbiont of widespread species.</title>
        <authorList>
            <person name="Rouws L."/>
            <person name="Barauna A."/>
            <person name="Beukes C."/>
            <person name="Rouws J.R.C."/>
            <person name="De Faria S.M."/>
            <person name="Gross E."/>
            <person name="Bueno Dos Reis Junior F."/>
            <person name="Simon M.F."/>
            <person name="Maluk M."/>
            <person name="Odee D.W."/>
            <person name="Kenicer G."/>
            <person name="Young J.P.W."/>
            <person name="Reis V.M."/>
            <person name="Zilli J."/>
            <person name="James E.K."/>
        </authorList>
    </citation>
    <scope>NUCLEOTIDE SEQUENCE</scope>
    <source>
        <strain evidence="1">EG181B</strain>
    </source>
</reference>
<gene>
    <name evidence="1" type="ORF">AB4Y32_39705</name>
</gene>
<evidence type="ECO:0000313" key="2">
    <source>
        <dbReference type="Proteomes" id="UP001558850"/>
    </source>
</evidence>